<dbReference type="InterPro" id="IPR052745">
    <property type="entry name" value="G3P_Oxidase/Oxidoreductase"/>
</dbReference>
<dbReference type="Pfam" id="PF04324">
    <property type="entry name" value="Fer2_BFD"/>
    <property type="match status" value="1"/>
</dbReference>
<dbReference type="SUPFAM" id="SSF54373">
    <property type="entry name" value="FAD-linked reductases, C-terminal domain"/>
    <property type="match status" value="1"/>
</dbReference>
<dbReference type="CDD" id="cd19946">
    <property type="entry name" value="GlpA-like_Fer2_BFD-like"/>
    <property type="match status" value="1"/>
</dbReference>
<dbReference type="OrthoDB" id="9801699at2"/>
<keyword evidence="4" id="KW-1185">Reference proteome</keyword>
<proteinExistence type="predicted"/>
<dbReference type="PANTHER" id="PTHR42720:SF1">
    <property type="entry name" value="GLYCEROL 3-PHOSPHATE OXIDASE"/>
    <property type="match status" value="1"/>
</dbReference>
<dbReference type="InterPro" id="IPR036188">
    <property type="entry name" value="FAD/NAD-bd_sf"/>
</dbReference>
<dbReference type="Proteomes" id="UP000277811">
    <property type="component" value="Unassembled WGS sequence"/>
</dbReference>
<dbReference type="Gene3D" id="3.30.9.10">
    <property type="entry name" value="D-Amino Acid Oxidase, subunit A, domain 2"/>
    <property type="match status" value="1"/>
</dbReference>
<dbReference type="RefSeq" id="WP_122630009.1">
    <property type="nucleotide sequence ID" value="NZ_UPPP01000108.1"/>
</dbReference>
<gene>
    <name evidence="3" type="ORF">LUCI_4474</name>
</gene>
<dbReference type="AlphaFoldDB" id="A0A498RJI8"/>
<sequence>MTILKSDVAVIGGGIVGTAIARELSKYQLDVVLLEKEPDIAMGTTKANSAILHAGFDAHPGSLKARLNVRGNAMYHQLKDELALEIKWTGSLVVATSDDEMNTVQELFERGKTNGVPGLAILNREEVLAKEPKLSSGVKGALWAPSAGIFLPFGAAIAFAENAVKNGVKVLTECPVTGIEVTDGHVTGVKTSQGMIATQFVINAAGLYADDVSGLANDNSFTISPRKGEYILFDKNAGSIISNIIFPVPSKKSKGILLCPTVHGNIFIGPNAQDISDKDDLATTPAGLNEVIIGAKRLMPALPLNASITEFAGLRAAANEGDFVIRPSEVTAGLIHAAGIQSPGLTSAPAIAEFVVNILRECGLALTPKPNFLATNEAKVVFRDLTDEQKQVLISKNSLYGRVICRCETITEGEILDAIHSPCGAKTVDGVKRRTRAGMGRCQGGFCGPKITAILARELSVPIADIRKEKAESYLFYDKISGNCEVTDHD</sequence>
<protein>
    <submittedName>
        <fullName evidence="3">Fad dependent oxidoreductase</fullName>
    </submittedName>
</protein>
<dbReference type="SUPFAM" id="SSF51905">
    <property type="entry name" value="FAD/NAD(P)-binding domain"/>
    <property type="match status" value="1"/>
</dbReference>
<feature type="domain" description="BFD-like [2Fe-2S]-binding" evidence="2">
    <location>
        <begin position="403"/>
        <end position="457"/>
    </location>
</feature>
<dbReference type="InterPro" id="IPR006076">
    <property type="entry name" value="FAD-dep_OxRdtase"/>
</dbReference>
<organism evidence="3 4">
    <name type="scientific">Lucifera butyrica</name>
    <dbReference type="NCBI Taxonomy" id="1351585"/>
    <lineage>
        <taxon>Bacteria</taxon>
        <taxon>Bacillati</taxon>
        <taxon>Bacillota</taxon>
        <taxon>Negativicutes</taxon>
        <taxon>Veillonellales</taxon>
        <taxon>Veillonellaceae</taxon>
        <taxon>Lucifera</taxon>
    </lineage>
</organism>
<dbReference type="InterPro" id="IPR007419">
    <property type="entry name" value="BFD-like_2Fe2S-bd_dom"/>
</dbReference>
<dbReference type="EMBL" id="UPPP01000108">
    <property type="protein sequence ID" value="VBB09188.1"/>
    <property type="molecule type" value="Genomic_DNA"/>
</dbReference>
<dbReference type="Pfam" id="PF01266">
    <property type="entry name" value="DAO"/>
    <property type="match status" value="1"/>
</dbReference>
<dbReference type="PANTHER" id="PTHR42720">
    <property type="entry name" value="GLYCEROL-3-PHOSPHATE DEHYDROGENASE"/>
    <property type="match status" value="1"/>
</dbReference>
<name>A0A498RJI8_9FIRM</name>
<evidence type="ECO:0000313" key="3">
    <source>
        <dbReference type="EMBL" id="VBB09188.1"/>
    </source>
</evidence>
<dbReference type="Gene3D" id="3.50.50.60">
    <property type="entry name" value="FAD/NAD(P)-binding domain"/>
    <property type="match status" value="1"/>
</dbReference>
<evidence type="ECO:0000259" key="2">
    <source>
        <dbReference type="Pfam" id="PF04324"/>
    </source>
</evidence>
<reference evidence="3 4" key="1">
    <citation type="submission" date="2018-06" db="EMBL/GenBank/DDBJ databases">
        <authorList>
            <person name="Strepis N."/>
        </authorList>
    </citation>
    <scope>NUCLEOTIDE SEQUENCE [LARGE SCALE GENOMIC DNA]</scope>
    <source>
        <strain evidence="3">LUCI</strain>
    </source>
</reference>
<feature type="domain" description="FAD dependent oxidoreductase" evidence="1">
    <location>
        <begin position="7"/>
        <end position="356"/>
    </location>
</feature>
<evidence type="ECO:0000313" key="4">
    <source>
        <dbReference type="Proteomes" id="UP000277811"/>
    </source>
</evidence>
<dbReference type="Gene3D" id="1.10.10.1100">
    <property type="entry name" value="BFD-like [2Fe-2S]-binding domain"/>
    <property type="match status" value="1"/>
</dbReference>
<accession>A0A498RJI8</accession>
<dbReference type="InterPro" id="IPR041854">
    <property type="entry name" value="BFD-like_2Fe2S-bd_dom_sf"/>
</dbReference>
<evidence type="ECO:0000259" key="1">
    <source>
        <dbReference type="Pfam" id="PF01266"/>
    </source>
</evidence>